<dbReference type="Gene3D" id="3.40.47.10">
    <property type="match status" value="1"/>
</dbReference>
<sequence length="134" mass="14599">GGSLHPTCHETVDNQMHYITQDGKTVFKYAVKGMADISFEVANRNNLSGDDIALFIPHQANKRIIDATAKKLGLKESQVMINIDTYANTTAGTIPICIAEASEKKMLNKGDNVILSTFGAGFSWGAMYLKWGMA</sequence>
<keyword evidence="1" id="KW-0808">Transferase</keyword>
<gene>
    <name evidence="4" type="ORF">METZ01_LOCUS507123</name>
</gene>
<keyword evidence="2" id="KW-0012">Acyltransferase</keyword>
<feature type="domain" description="Beta-ketoacyl-[acyl-carrier-protein] synthase III C-terminal" evidence="3">
    <location>
        <begin position="44"/>
        <end position="131"/>
    </location>
</feature>
<dbReference type="GO" id="GO:0016746">
    <property type="term" value="F:acyltransferase activity"/>
    <property type="evidence" value="ECO:0007669"/>
    <property type="project" value="UniProtKB-KW"/>
</dbReference>
<dbReference type="SUPFAM" id="SSF53901">
    <property type="entry name" value="Thiolase-like"/>
    <property type="match status" value="1"/>
</dbReference>
<feature type="non-terminal residue" evidence="4">
    <location>
        <position position="1"/>
    </location>
</feature>
<dbReference type="Pfam" id="PF08541">
    <property type="entry name" value="ACP_syn_III_C"/>
    <property type="match status" value="1"/>
</dbReference>
<organism evidence="4">
    <name type="scientific">marine metagenome</name>
    <dbReference type="NCBI Taxonomy" id="408172"/>
    <lineage>
        <taxon>unclassified sequences</taxon>
        <taxon>metagenomes</taxon>
        <taxon>ecological metagenomes</taxon>
    </lineage>
</organism>
<dbReference type="PANTHER" id="PTHR34069">
    <property type="entry name" value="3-OXOACYL-[ACYL-CARRIER-PROTEIN] SYNTHASE 3"/>
    <property type="match status" value="1"/>
</dbReference>
<evidence type="ECO:0000259" key="3">
    <source>
        <dbReference type="Pfam" id="PF08541"/>
    </source>
</evidence>
<dbReference type="InterPro" id="IPR013747">
    <property type="entry name" value="ACP_syn_III_C"/>
</dbReference>
<evidence type="ECO:0000313" key="4">
    <source>
        <dbReference type="EMBL" id="SVE54269.1"/>
    </source>
</evidence>
<evidence type="ECO:0000256" key="2">
    <source>
        <dbReference type="ARBA" id="ARBA00023315"/>
    </source>
</evidence>
<proteinExistence type="predicted"/>
<dbReference type="PANTHER" id="PTHR34069:SF2">
    <property type="entry name" value="BETA-KETOACYL-[ACYL-CARRIER-PROTEIN] SYNTHASE III"/>
    <property type="match status" value="1"/>
</dbReference>
<reference evidence="4" key="1">
    <citation type="submission" date="2018-05" db="EMBL/GenBank/DDBJ databases">
        <authorList>
            <person name="Lanie J.A."/>
            <person name="Ng W.-L."/>
            <person name="Kazmierczak K.M."/>
            <person name="Andrzejewski T.M."/>
            <person name="Davidsen T.M."/>
            <person name="Wayne K.J."/>
            <person name="Tettelin H."/>
            <person name="Glass J.I."/>
            <person name="Rusch D."/>
            <person name="Podicherti R."/>
            <person name="Tsui H.-C.T."/>
            <person name="Winkler M.E."/>
        </authorList>
    </citation>
    <scope>NUCLEOTIDE SEQUENCE</scope>
</reference>
<dbReference type="InterPro" id="IPR016039">
    <property type="entry name" value="Thiolase-like"/>
</dbReference>
<evidence type="ECO:0000256" key="1">
    <source>
        <dbReference type="ARBA" id="ARBA00022679"/>
    </source>
</evidence>
<protein>
    <recommendedName>
        <fullName evidence="3">Beta-ketoacyl-[acyl-carrier-protein] synthase III C-terminal domain-containing protein</fullName>
    </recommendedName>
</protein>
<accession>A0A383ECC9</accession>
<dbReference type="AlphaFoldDB" id="A0A383ECC9"/>
<name>A0A383ECC9_9ZZZZ</name>
<dbReference type="GO" id="GO:0044550">
    <property type="term" value="P:secondary metabolite biosynthetic process"/>
    <property type="evidence" value="ECO:0007669"/>
    <property type="project" value="TreeGrafter"/>
</dbReference>
<dbReference type="EMBL" id="UINC01224585">
    <property type="protein sequence ID" value="SVE54269.1"/>
    <property type="molecule type" value="Genomic_DNA"/>
</dbReference>